<dbReference type="InterPro" id="IPR007627">
    <property type="entry name" value="RNA_pol_sigma70_r2"/>
</dbReference>
<dbReference type="SUPFAM" id="SSF88659">
    <property type="entry name" value="Sigma3 and sigma4 domains of RNA polymerase sigma factors"/>
    <property type="match status" value="2"/>
</dbReference>
<dbReference type="PANTHER" id="PTHR30603:SF17">
    <property type="entry name" value="RNA POLYMERASE SIGMA-G FACTOR"/>
    <property type="match status" value="1"/>
</dbReference>
<dbReference type="CDD" id="cd06171">
    <property type="entry name" value="Sigma70_r4"/>
    <property type="match status" value="1"/>
</dbReference>
<comment type="similarity">
    <text evidence="5">Belongs to the sigma-70 factor family.</text>
</comment>
<dbReference type="PROSITE" id="PS00715">
    <property type="entry name" value="SIGMA70_1"/>
    <property type="match status" value="1"/>
</dbReference>
<dbReference type="PROSITE" id="PS00716">
    <property type="entry name" value="SIGMA70_2"/>
    <property type="match status" value="1"/>
</dbReference>
<keyword evidence="1 5" id="KW-0805">Transcription regulation</keyword>
<dbReference type="InterPro" id="IPR013324">
    <property type="entry name" value="RNA_pol_sigma_r3/r4-like"/>
</dbReference>
<accession>A0A4R1RF65</accession>
<dbReference type="GO" id="GO:0003677">
    <property type="term" value="F:DNA binding"/>
    <property type="evidence" value="ECO:0007669"/>
    <property type="project" value="UniProtKB-KW"/>
</dbReference>
<protein>
    <recommendedName>
        <fullName evidence="5">RNA polymerase sigma factor</fullName>
    </recommendedName>
</protein>
<dbReference type="InterPro" id="IPR014284">
    <property type="entry name" value="RNA_pol_sigma-70_dom"/>
</dbReference>
<keyword evidence="3 5" id="KW-0238">DNA-binding</keyword>
<evidence type="ECO:0000259" key="6">
    <source>
        <dbReference type="PROSITE" id="PS00715"/>
    </source>
</evidence>
<dbReference type="EMBL" id="SLUN01000019">
    <property type="protein sequence ID" value="TCL64212.1"/>
    <property type="molecule type" value="Genomic_DNA"/>
</dbReference>
<keyword evidence="9" id="KW-1185">Reference proteome</keyword>
<evidence type="ECO:0000256" key="3">
    <source>
        <dbReference type="ARBA" id="ARBA00023125"/>
    </source>
</evidence>
<dbReference type="InterPro" id="IPR007630">
    <property type="entry name" value="RNA_pol_sigma70_r4"/>
</dbReference>
<dbReference type="NCBIfam" id="TIGR02937">
    <property type="entry name" value="sigma70-ECF"/>
    <property type="match status" value="1"/>
</dbReference>
<sequence>MSGSPGAVKNDITLPNDGLLSDEEFLRLITEYHGGNSEAKNTIVQHNLRLVMSIAQRFGNRGELEDLFQIGCIGLMKAVEKFNPTYGVKFSTYAVPVIIGEIKQHLRDEGPIKISRGIKEVAVKVEQTRVQLLNLLGKEPTLSELEEASGLPREEIAGALEATRPVNSLQDFIREDEGDVLYREQLVGEDGDHSKWLEHFALREVIEKLPPRLKSLIELRFFEEKTQTEVAGIFGVSQVQVCRLEKEALHQLRKLYLSD</sequence>
<dbReference type="PRINTS" id="PR00046">
    <property type="entry name" value="SIGMA70FCT"/>
</dbReference>
<dbReference type="NCBIfam" id="TIGR02980">
    <property type="entry name" value="SigBFG"/>
    <property type="match status" value="1"/>
</dbReference>
<dbReference type="GO" id="GO:0016987">
    <property type="term" value="F:sigma factor activity"/>
    <property type="evidence" value="ECO:0007669"/>
    <property type="project" value="UniProtKB-KW"/>
</dbReference>
<keyword evidence="4 5" id="KW-0804">Transcription</keyword>
<evidence type="ECO:0000313" key="8">
    <source>
        <dbReference type="EMBL" id="TCL64212.1"/>
    </source>
</evidence>
<dbReference type="Pfam" id="PF04542">
    <property type="entry name" value="Sigma70_r2"/>
    <property type="match status" value="1"/>
</dbReference>
<evidence type="ECO:0000313" key="9">
    <source>
        <dbReference type="Proteomes" id="UP000295008"/>
    </source>
</evidence>
<dbReference type="SUPFAM" id="SSF88946">
    <property type="entry name" value="Sigma2 domain of RNA polymerase sigma factors"/>
    <property type="match status" value="1"/>
</dbReference>
<dbReference type="Gene3D" id="1.20.140.160">
    <property type="match status" value="1"/>
</dbReference>
<dbReference type="Proteomes" id="UP000295008">
    <property type="component" value="Unassembled WGS sequence"/>
</dbReference>
<dbReference type="InterPro" id="IPR050239">
    <property type="entry name" value="Sigma-70_RNA_pol_init_factors"/>
</dbReference>
<reference evidence="8 9" key="1">
    <citation type="submission" date="2019-03" db="EMBL/GenBank/DDBJ databases">
        <title>Genomic Encyclopedia of Type Strains, Phase IV (KMG-IV): sequencing the most valuable type-strain genomes for metagenomic binning, comparative biology and taxonomic classification.</title>
        <authorList>
            <person name="Goeker M."/>
        </authorList>
    </citation>
    <scope>NUCLEOTIDE SEQUENCE [LARGE SCALE GENOMIC DNA]</scope>
    <source>
        <strain evidence="8 9">LX-B</strain>
    </source>
</reference>
<dbReference type="InterPro" id="IPR000943">
    <property type="entry name" value="RNA_pol_sigma70"/>
</dbReference>
<dbReference type="PANTHER" id="PTHR30603">
    <property type="entry name" value="RNA POLYMERASE SIGMA FACTOR RPO"/>
    <property type="match status" value="1"/>
</dbReference>
<name>A0A4R1RF65_HYDET</name>
<organism evidence="8 9">
    <name type="scientific">Hydrogenispora ethanolica</name>
    <dbReference type="NCBI Taxonomy" id="1082276"/>
    <lineage>
        <taxon>Bacteria</taxon>
        <taxon>Bacillati</taxon>
        <taxon>Bacillota</taxon>
        <taxon>Hydrogenispora</taxon>
    </lineage>
</organism>
<dbReference type="InterPro" id="IPR013325">
    <property type="entry name" value="RNA_pol_sigma_r2"/>
</dbReference>
<keyword evidence="2 5" id="KW-0731">Sigma factor</keyword>
<dbReference type="Pfam" id="PF04545">
    <property type="entry name" value="Sigma70_r4"/>
    <property type="match status" value="1"/>
</dbReference>
<comment type="caution">
    <text evidence="8">The sequence shown here is derived from an EMBL/GenBank/DDBJ whole genome shotgun (WGS) entry which is preliminary data.</text>
</comment>
<dbReference type="OrthoDB" id="9809557at2"/>
<evidence type="ECO:0000256" key="5">
    <source>
        <dbReference type="RuleBase" id="RU362124"/>
    </source>
</evidence>
<dbReference type="PIRSF" id="PIRSF000770">
    <property type="entry name" value="RNA_pol_sigma-SigE/K"/>
    <property type="match status" value="1"/>
</dbReference>
<evidence type="ECO:0000256" key="2">
    <source>
        <dbReference type="ARBA" id="ARBA00023082"/>
    </source>
</evidence>
<dbReference type="InterPro" id="IPR014322">
    <property type="entry name" value="RNA_pol_sigma-B/F/G"/>
</dbReference>
<feature type="domain" description="RNA polymerase sigma-70" evidence="7">
    <location>
        <begin position="226"/>
        <end position="252"/>
    </location>
</feature>
<evidence type="ECO:0000256" key="1">
    <source>
        <dbReference type="ARBA" id="ARBA00023015"/>
    </source>
</evidence>
<dbReference type="GO" id="GO:0006352">
    <property type="term" value="P:DNA-templated transcription initiation"/>
    <property type="evidence" value="ECO:0007669"/>
    <property type="project" value="InterPro"/>
</dbReference>
<comment type="function">
    <text evidence="5">Sigma factors are initiation factors that promote the attachment of RNA polymerase to specific initiation sites and are then released.</text>
</comment>
<gene>
    <name evidence="8" type="ORF">EDC14_101917</name>
</gene>
<evidence type="ECO:0000259" key="7">
    <source>
        <dbReference type="PROSITE" id="PS00716"/>
    </source>
</evidence>
<dbReference type="Gene3D" id="1.20.120.1810">
    <property type="match status" value="1"/>
</dbReference>
<proteinExistence type="inferred from homology"/>
<feature type="domain" description="RNA polymerase sigma-70" evidence="6">
    <location>
        <begin position="66"/>
        <end position="79"/>
    </location>
</feature>
<evidence type="ECO:0000256" key="4">
    <source>
        <dbReference type="ARBA" id="ARBA00023163"/>
    </source>
</evidence>
<dbReference type="RefSeq" id="WP_132015160.1">
    <property type="nucleotide sequence ID" value="NZ_SLUN01000019.1"/>
</dbReference>
<dbReference type="AlphaFoldDB" id="A0A4R1RF65"/>